<dbReference type="EMBL" id="WJHE01000665">
    <property type="protein sequence ID" value="MST33621.1"/>
    <property type="molecule type" value="Genomic_DNA"/>
</dbReference>
<feature type="transmembrane region" description="Helical" evidence="5">
    <location>
        <begin position="244"/>
        <end position="269"/>
    </location>
</feature>
<feature type="transmembrane region" description="Helical" evidence="5">
    <location>
        <begin position="347"/>
        <end position="367"/>
    </location>
</feature>
<keyword evidence="4 5" id="KW-0472">Membrane</keyword>
<comment type="caution">
    <text evidence="7">The sequence shown here is derived from an EMBL/GenBank/DDBJ whole genome shotgun (WGS) entry which is preliminary data.</text>
</comment>
<feature type="transmembrane region" description="Helical" evidence="5">
    <location>
        <begin position="43"/>
        <end position="69"/>
    </location>
</feature>
<name>A0ABW9QVR8_9ACTN</name>
<keyword evidence="3 5" id="KW-1133">Transmembrane helix</keyword>
<feature type="transmembrane region" description="Helical" evidence="5">
    <location>
        <begin position="89"/>
        <end position="108"/>
    </location>
</feature>
<feature type="transmembrane region" description="Helical" evidence="5">
    <location>
        <begin position="140"/>
        <end position="160"/>
    </location>
</feature>
<feature type="transmembrane region" description="Helical" evidence="5">
    <location>
        <begin position="436"/>
        <end position="459"/>
    </location>
</feature>
<evidence type="ECO:0000256" key="2">
    <source>
        <dbReference type="ARBA" id="ARBA00022692"/>
    </source>
</evidence>
<dbReference type="PANTHER" id="PTHR42770:SF11">
    <property type="entry name" value="INNER MEMBRANE TRANSPORT PROTEIN YBAT"/>
    <property type="match status" value="1"/>
</dbReference>
<feature type="transmembrane region" description="Helical" evidence="5">
    <location>
        <begin position="408"/>
        <end position="430"/>
    </location>
</feature>
<evidence type="ECO:0000256" key="1">
    <source>
        <dbReference type="ARBA" id="ARBA00004141"/>
    </source>
</evidence>
<evidence type="ECO:0000313" key="7">
    <source>
        <dbReference type="EMBL" id="MST33621.1"/>
    </source>
</evidence>
<gene>
    <name evidence="7" type="ORF">GHK86_12935</name>
</gene>
<feature type="transmembrane region" description="Helical" evidence="5">
    <location>
        <begin position="167"/>
        <end position="189"/>
    </location>
</feature>
<accession>A0ABW9QVR8</accession>
<evidence type="ECO:0000313" key="8">
    <source>
        <dbReference type="Proteomes" id="UP000437736"/>
    </source>
</evidence>
<organism evidence="7 8">
    <name type="scientific">Acidiferrimicrobium australe</name>
    <dbReference type="NCBI Taxonomy" id="2664430"/>
    <lineage>
        <taxon>Bacteria</taxon>
        <taxon>Bacillati</taxon>
        <taxon>Actinomycetota</taxon>
        <taxon>Acidimicrobiia</taxon>
        <taxon>Acidimicrobiales</taxon>
        <taxon>Acidimicrobiaceae</taxon>
        <taxon>Acidiferrimicrobium</taxon>
    </lineage>
</organism>
<evidence type="ECO:0000256" key="5">
    <source>
        <dbReference type="SAM" id="Phobius"/>
    </source>
</evidence>
<feature type="transmembrane region" description="Helical" evidence="5">
    <location>
        <begin position="373"/>
        <end position="396"/>
    </location>
</feature>
<reference evidence="7 8" key="1">
    <citation type="submission" date="2019-11" db="EMBL/GenBank/DDBJ databases">
        <title>Acidiferrimicrobium australis gen. nov., sp. nov., an acidophilic and obligately heterotrophic, member of the Actinobacteria that catalyses dissimilatory oxido- reduction of iron isolated from metal-rich acidic water in Chile.</title>
        <authorList>
            <person name="Gonzalez D."/>
            <person name="Huber K."/>
            <person name="Hedrich S."/>
            <person name="Rojas-Villalobos C."/>
            <person name="Quatrini R."/>
            <person name="Dinamarca M.A."/>
            <person name="Schwarz A."/>
            <person name="Canales C."/>
            <person name="Nancucheo I."/>
        </authorList>
    </citation>
    <scope>NUCLEOTIDE SEQUENCE [LARGE SCALE GENOMIC DNA]</scope>
    <source>
        <strain evidence="7 8">USS-CCA1</strain>
    </source>
</reference>
<dbReference type="Pfam" id="PF00324">
    <property type="entry name" value="AA_permease"/>
    <property type="match status" value="1"/>
</dbReference>
<feature type="transmembrane region" description="Helical" evidence="5">
    <location>
        <begin position="289"/>
        <end position="309"/>
    </location>
</feature>
<proteinExistence type="predicted"/>
<feature type="transmembrane region" description="Helical" evidence="5">
    <location>
        <begin position="115"/>
        <end position="134"/>
    </location>
</feature>
<dbReference type="Proteomes" id="UP000437736">
    <property type="component" value="Unassembled WGS sequence"/>
</dbReference>
<feature type="domain" description="Amino acid permease/ SLC12A" evidence="6">
    <location>
        <begin position="48"/>
        <end position="464"/>
    </location>
</feature>
<evidence type="ECO:0000256" key="4">
    <source>
        <dbReference type="ARBA" id="ARBA00023136"/>
    </source>
</evidence>
<evidence type="ECO:0000259" key="6">
    <source>
        <dbReference type="Pfam" id="PF00324"/>
    </source>
</evidence>
<dbReference type="PIRSF" id="PIRSF006060">
    <property type="entry name" value="AA_transporter"/>
    <property type="match status" value="1"/>
</dbReference>
<keyword evidence="8" id="KW-1185">Reference proteome</keyword>
<evidence type="ECO:0000256" key="3">
    <source>
        <dbReference type="ARBA" id="ARBA00022989"/>
    </source>
</evidence>
<protein>
    <submittedName>
        <fullName evidence="7">Amino acid permease</fullName>
    </submittedName>
</protein>
<dbReference type="Gene3D" id="1.20.1740.10">
    <property type="entry name" value="Amino acid/polyamine transporter I"/>
    <property type="match status" value="1"/>
</dbReference>
<comment type="subcellular location">
    <subcellularLocation>
        <location evidence="1">Membrane</location>
        <topology evidence="1">Multi-pass membrane protein</topology>
    </subcellularLocation>
</comment>
<dbReference type="PANTHER" id="PTHR42770">
    <property type="entry name" value="AMINO ACID TRANSPORTER-RELATED"/>
    <property type="match status" value="1"/>
</dbReference>
<dbReference type="InterPro" id="IPR050367">
    <property type="entry name" value="APC_superfamily"/>
</dbReference>
<dbReference type="InterPro" id="IPR004841">
    <property type="entry name" value="AA-permease/SLC12A_dom"/>
</dbReference>
<sequence length="483" mass="51764">MARDQQPAPTLEEELPTTLRRGAVGTLEAAFQSFSYVAPAGDVAILLIGTVIYAGGATPLAVIIAWLIYGLWMVTPVEFSRMITNAGSYYAYSARGFKGGGALALWYWMGENVTGPSFAVLGLSSFIYVLFSSLARTGWAWLPMAIAILVFGVALSYRGVRPSTKFTLLSGSFEAIFLIVTAVIIIFMAGSKNSATPFTLTTIHGSFHLLFLAVIFSILDFTGLGTATTLSEEVEGSKRKIKKALWIGWFVSGLAVIIPAYALTIGWGVHSMAGYGKSADPGLIVYKHFLGPVGWGILIAVTITSYLSYMVAKVNAVTRIWFAGGRDGVYFRRVQGVHTKFRTPYQAVALFFGVILVVNVAAGIVLGPANGSLWLLTISGVCIIAVHIVANTALTVYMTRPGRRFRPLLHGVIPSVSTVLGGVVIYYSVYPLPAGAIRSAVIISLVWLVAGFVAAAYYVRRHPDALRLGGRSRGEEALVPAAD</sequence>
<keyword evidence="2 5" id="KW-0812">Transmembrane</keyword>
<feature type="transmembrane region" description="Helical" evidence="5">
    <location>
        <begin position="209"/>
        <end position="232"/>
    </location>
</feature>